<sequence length="23" mass="2522">MGLLYSAVVIVVMPQCLELTGWV</sequence>
<dbReference type="HOGENOM" id="CLU_3423132_0_0_11"/>
<dbReference type="EMBL" id="LK022848">
    <property type="protein sequence ID" value="CDR18001.1"/>
    <property type="molecule type" value="Genomic_DNA"/>
</dbReference>
<gene>
    <name evidence="1" type="ORF">SIRAN9961</name>
</gene>
<reference evidence="1" key="1">
    <citation type="submission" date="2014-05" db="EMBL/GenBank/DDBJ databases">
        <authorList>
            <person name="Horn Fabian"/>
        </authorList>
    </citation>
    <scope>NUCLEOTIDE SEQUENCE</scope>
</reference>
<proteinExistence type="predicted"/>
<accession>A0A061AC32</accession>
<dbReference type="AlphaFoldDB" id="A0A061AC32"/>
<organism evidence="1">
    <name type="scientific">Streptomyces iranensis</name>
    <dbReference type="NCBI Taxonomy" id="576784"/>
    <lineage>
        <taxon>Bacteria</taxon>
        <taxon>Bacillati</taxon>
        <taxon>Actinomycetota</taxon>
        <taxon>Actinomycetes</taxon>
        <taxon>Kitasatosporales</taxon>
        <taxon>Streptomycetaceae</taxon>
        <taxon>Streptomyces</taxon>
        <taxon>Streptomyces violaceusniger group</taxon>
    </lineage>
</organism>
<evidence type="ECO:0000313" key="1">
    <source>
        <dbReference type="EMBL" id="CDR18001.1"/>
    </source>
</evidence>
<protein>
    <submittedName>
        <fullName evidence="1">Uncharacterized protein</fullName>
    </submittedName>
</protein>
<name>A0A061AC32_9ACTN</name>